<feature type="coiled-coil region" evidence="1">
    <location>
        <begin position="1519"/>
        <end position="1546"/>
    </location>
</feature>
<dbReference type="InParanoid" id="A0A7R8V9J2"/>
<dbReference type="Proteomes" id="UP000594454">
    <property type="component" value="Chromosome 7"/>
</dbReference>
<keyword evidence="3" id="KW-1185">Reference proteome</keyword>
<dbReference type="EMBL" id="LR899015">
    <property type="protein sequence ID" value="CAD7094045.1"/>
    <property type="molecule type" value="Genomic_DNA"/>
</dbReference>
<proteinExistence type="predicted"/>
<name>A0A7R8V9J2_HERIL</name>
<organism evidence="2 3">
    <name type="scientific">Hermetia illucens</name>
    <name type="common">Black soldier fly</name>
    <dbReference type="NCBI Taxonomy" id="343691"/>
    <lineage>
        <taxon>Eukaryota</taxon>
        <taxon>Metazoa</taxon>
        <taxon>Ecdysozoa</taxon>
        <taxon>Arthropoda</taxon>
        <taxon>Hexapoda</taxon>
        <taxon>Insecta</taxon>
        <taxon>Pterygota</taxon>
        <taxon>Neoptera</taxon>
        <taxon>Endopterygota</taxon>
        <taxon>Diptera</taxon>
        <taxon>Brachycera</taxon>
        <taxon>Stratiomyomorpha</taxon>
        <taxon>Stratiomyidae</taxon>
        <taxon>Hermetiinae</taxon>
        <taxon>Hermetia</taxon>
    </lineage>
</organism>
<keyword evidence="1" id="KW-0175">Coiled coil</keyword>
<evidence type="ECO:0000313" key="3">
    <source>
        <dbReference type="Proteomes" id="UP000594454"/>
    </source>
</evidence>
<evidence type="ECO:0000256" key="1">
    <source>
        <dbReference type="SAM" id="Coils"/>
    </source>
</evidence>
<gene>
    <name evidence="2" type="ORF">HERILL_LOCUS16283</name>
</gene>
<sequence length="1914" mass="215116">MELASNSIILFIFQIIFYIQCIYGENITGKVSTNSFLDGVHPDGFDYKIKLSDLREVANIPLPGIRVESLKVAIVKPLVYILVNIKNNSENVQPVLYFANSTSNFYCQVVNFEGPEKAIHISAEIIPNNVNILAVSYKKHIEIFAIQNRSGNCRYSQMLQKILLDGSGDIQRTILFKAAASNGADMPFLHMIVSMVNQARSYLVLFRWIDSAFHQVDEKMVDVSNGIEVSVLSPHGCNHPIIFVQRNMSDGSIENTYGLQVYQIGFDGKLELRQELLVNYTHLDVYAINCENYNFLACGQGSSCSIYSASATSDLTEFVEDRKIEYENRSPRQVVYTNGLIVLWEPVNQTQGQMKLRGFLDSQLNRSIDFEPLNYSNSTMKTLALDLWSSENAPQFLLLIYGDDKEVLIQLAELKLIKFNTHKITDGPADILQNIRSLILYQKLFLNKLISVVTKVHPEDVKHALVFENLRLNKTTILNGKVSTINVKNRSVWNPSRIQDRLAALQFSMRPTANLTKSKGFQKKKIYVKRLYLKNLNCNLSQIYADPYKNPNKNSSELVFGSNTIVNAKGMHTKKLVETSQLQYRDNEETIDDDLTPISLKLFQSIKVNSLVVRNLNKMNFTRFYRTAFFRNRDDFINGSIIFKQKEKPLQTPISCKKLTVETLNTRSVKDFFTLNSDQIVHSNLFVRQFLAFRDITINTINGRNVSELGFVGEKLTVNSPAKIESLTVFGDLTISASDEPGFYDNLRAASAKRVESFTQIYNGEVRISGKLSVTDLKVSPRGESIVEVPGTNRSKEVIPVGNLNELFWMRNFSQIFNIASIQFIKSVQVSDIDAESVNNHQLTNYLLRIRPDLKLESLTLHMKSVKILGNLNTGLSIPIESMLLQRNFVPIEEMSADLIRRTNTLYPTTIFGIKRFSKTARIRHFSGRYLNSLAVQNFVQRYSNNKRENFISFYAPKRMMKLRVLETFSTAERIDIGLYNRYNLSELFNNGSLHRILDVRSFQFAGNTSADNIQVHKMNGISFSAISHTLSRSTAQSDSPTSTLGLEKPVLIKGAATFKGNLTVERLNNIIWNQYKTLLTLNDNQTYPTIGGTKIFHQSLLVHLALDAVSLNDLNVNRFFRQSLRKSGGQTILAPWTLGTVNITHLSTRSVINGVRANHLVRINSAVYLIGNLQVTSANLQGSAFGDVPTNSIVKNALNRFRSITNPSWSEIRIRQDVSWPDTVTSGYDTVRDNAVRYNSRQGIIGTVHFKTTPLLKIVSHGPGVSLGGVNLSKIADDCLVSNTSTPLVISSRKYFEKLLGLSESINLRKSLDVAIMNSVNVLKFNQTIYRSGNSVIQVLAGSKKIVTRPIIGNLVVQGSINSVKSEQLVFAQSTETLKLPSVSFKEVSTNLLTITRVHNIDLTAFLHGRVRRNGESQKIHGSFTFEKLITKTAIVLTINGLSLDRVVLKNSETHQIIYGSKSIASNSLQIFGPCSILNANGAELIQKYHNSILTNRNHKVKTIEVFGTGKTTFMHGINLLENNVANATSTVQNIQNISRQLEAEDRQALEHGVLFVGTPELAFLETSGKTILNVSSNSLHYACGGSSALRLTAIYDDNIMTLATYSLYEETRKNQKVRIDHQNDCSTKSSRLQIQFSQSHKTFKFSSTIENLWTFKLEDSLHIEYALIEFQNKDQTRVLCLLRIDPIIEEIKPIQEISTRRNGTTPPSKSPLVFPSIQTKLYKISSQLTLLFSTEGHQQNVYQFDSASEQFLKVSSLKFSGDLVVQLVNFGEQVTSAPRTLVANRGQKIITVYNQDLGQIIQQISVPRAIENLIGFDGGQEVGFKMMVATTQDSYFYVYRYKSSVEGWTYVTYGVLSDSIEHILITSKSGGVAWLFPKVMSADKEIPLLPEYSGNTSSVAIFKLYTQHGGLG</sequence>
<evidence type="ECO:0000313" key="2">
    <source>
        <dbReference type="EMBL" id="CAD7094045.1"/>
    </source>
</evidence>
<accession>A0A7R8V9J2</accession>
<dbReference type="FunCoup" id="A0A7R8V9J2">
    <property type="interactions" value="75"/>
</dbReference>
<reference evidence="2 3" key="1">
    <citation type="submission" date="2020-11" db="EMBL/GenBank/DDBJ databases">
        <authorList>
            <person name="Wallbank WR R."/>
            <person name="Pardo Diaz C."/>
            <person name="Kozak K."/>
            <person name="Martin S."/>
            <person name="Jiggins C."/>
            <person name="Moest M."/>
            <person name="Warren A I."/>
            <person name="Generalovic N T."/>
            <person name="Byers J.R.P. K."/>
            <person name="Montejo-Kovacevich G."/>
            <person name="Yen C E."/>
        </authorList>
    </citation>
    <scope>NUCLEOTIDE SEQUENCE [LARGE SCALE GENOMIC DNA]</scope>
</reference>
<protein>
    <submittedName>
        <fullName evidence="2">Uncharacterized protein</fullName>
    </submittedName>
</protein>